<evidence type="ECO:0000256" key="8">
    <source>
        <dbReference type="SAM" id="Coils"/>
    </source>
</evidence>
<dbReference type="InterPro" id="IPR043605">
    <property type="entry name" value="DUF883_C"/>
</dbReference>
<keyword evidence="3" id="KW-1003">Cell membrane</keyword>
<keyword evidence="6 9" id="KW-1133">Transmembrane helix</keyword>
<protein>
    <submittedName>
        <fullName evidence="12">DUF883 family protein</fullName>
    </submittedName>
</protein>
<dbReference type="EMBL" id="WSSB01000001">
    <property type="protein sequence ID" value="MXR35532.1"/>
    <property type="molecule type" value="Genomic_DNA"/>
</dbReference>
<accession>A0A845BHC6</accession>
<evidence type="ECO:0000256" key="6">
    <source>
        <dbReference type="ARBA" id="ARBA00022989"/>
    </source>
</evidence>
<dbReference type="GO" id="GO:0043022">
    <property type="term" value="F:ribosome binding"/>
    <property type="evidence" value="ECO:0007669"/>
    <property type="project" value="InterPro"/>
</dbReference>
<evidence type="ECO:0000256" key="1">
    <source>
        <dbReference type="ARBA" id="ARBA00004377"/>
    </source>
</evidence>
<gene>
    <name evidence="12" type="ORF">GQF02_00780</name>
</gene>
<comment type="similarity">
    <text evidence="2">Belongs to the ElaB/YgaM/YqjD family.</text>
</comment>
<comment type="subcellular location">
    <subcellularLocation>
        <location evidence="1">Cell inner membrane</location>
        <topology evidence="1">Single-pass membrane protein</topology>
    </subcellularLocation>
</comment>
<evidence type="ECO:0000256" key="7">
    <source>
        <dbReference type="ARBA" id="ARBA00023136"/>
    </source>
</evidence>
<dbReference type="RefSeq" id="WP_160794187.1">
    <property type="nucleotide sequence ID" value="NZ_WSSB01000001.1"/>
</dbReference>
<dbReference type="Pfam" id="PF19029">
    <property type="entry name" value="DUF883_C"/>
    <property type="match status" value="1"/>
</dbReference>
<keyword evidence="5 9" id="KW-0812">Transmembrane</keyword>
<evidence type="ECO:0000256" key="4">
    <source>
        <dbReference type="ARBA" id="ARBA00022519"/>
    </source>
</evidence>
<feature type="transmembrane region" description="Helical" evidence="9">
    <location>
        <begin position="85"/>
        <end position="103"/>
    </location>
</feature>
<organism evidence="12 13">
    <name type="scientific">Craterilacuibacter sinensis</name>
    <dbReference type="NCBI Taxonomy" id="2686017"/>
    <lineage>
        <taxon>Bacteria</taxon>
        <taxon>Pseudomonadati</taxon>
        <taxon>Pseudomonadota</taxon>
        <taxon>Betaproteobacteria</taxon>
        <taxon>Neisseriales</taxon>
        <taxon>Neisseriaceae</taxon>
        <taxon>Craterilacuibacter</taxon>
    </lineage>
</organism>
<keyword evidence="8" id="KW-0175">Coiled coil</keyword>
<sequence length="105" mass="11560">MADNNTFNADKEQLLDEVRNVLNNTEELLASAGDNGSEKARELHLKLQNNLKLAKDRLLDAEKAALARAKEAAKVTDQYVHTHPWKAIGLAAAVAFLLGLLVSRR</sequence>
<dbReference type="GO" id="GO:0005886">
    <property type="term" value="C:plasma membrane"/>
    <property type="evidence" value="ECO:0007669"/>
    <property type="project" value="UniProtKB-SubCell"/>
</dbReference>
<keyword evidence="4" id="KW-0997">Cell inner membrane</keyword>
<dbReference type="InterPro" id="IPR043604">
    <property type="entry name" value="DUF883_N"/>
</dbReference>
<dbReference type="Proteomes" id="UP000467214">
    <property type="component" value="Unassembled WGS sequence"/>
</dbReference>
<comment type="caution">
    <text evidence="12">The sequence shown here is derived from an EMBL/GenBank/DDBJ whole genome shotgun (WGS) entry which is preliminary data.</text>
</comment>
<evidence type="ECO:0000256" key="3">
    <source>
        <dbReference type="ARBA" id="ARBA00022475"/>
    </source>
</evidence>
<evidence type="ECO:0000259" key="11">
    <source>
        <dbReference type="Pfam" id="PF19029"/>
    </source>
</evidence>
<dbReference type="PANTHER" id="PTHR35893">
    <property type="entry name" value="INNER MEMBRANE PROTEIN-RELATED"/>
    <property type="match status" value="1"/>
</dbReference>
<evidence type="ECO:0000256" key="9">
    <source>
        <dbReference type="SAM" id="Phobius"/>
    </source>
</evidence>
<evidence type="ECO:0000313" key="12">
    <source>
        <dbReference type="EMBL" id="MXR35532.1"/>
    </source>
</evidence>
<feature type="coiled-coil region" evidence="8">
    <location>
        <begin position="4"/>
        <end position="64"/>
    </location>
</feature>
<feature type="domain" description="DUF883" evidence="11">
    <location>
        <begin position="76"/>
        <end position="105"/>
    </location>
</feature>
<keyword evidence="7 9" id="KW-0472">Membrane</keyword>
<keyword evidence="13" id="KW-1185">Reference proteome</keyword>
<reference evidence="12 13" key="1">
    <citation type="submission" date="2019-12" db="EMBL/GenBank/DDBJ databases">
        <title>Neisseriaceae gen. nov. sp. Genome sequencing and assembly.</title>
        <authorList>
            <person name="Liu Z."/>
            <person name="Li A."/>
        </authorList>
    </citation>
    <scope>NUCLEOTIDE SEQUENCE [LARGE SCALE GENOMIC DNA]</scope>
    <source>
        <strain evidence="12 13">B2N2-7</strain>
    </source>
</reference>
<evidence type="ECO:0000313" key="13">
    <source>
        <dbReference type="Proteomes" id="UP000467214"/>
    </source>
</evidence>
<evidence type="ECO:0000256" key="5">
    <source>
        <dbReference type="ARBA" id="ARBA00022692"/>
    </source>
</evidence>
<proteinExistence type="inferred from homology"/>
<dbReference type="AlphaFoldDB" id="A0A845BHC6"/>
<dbReference type="PANTHER" id="PTHR35893:SF3">
    <property type="entry name" value="INNER MEMBRANE PROTEIN"/>
    <property type="match status" value="1"/>
</dbReference>
<name>A0A845BHC6_9NEIS</name>
<evidence type="ECO:0000259" key="10">
    <source>
        <dbReference type="Pfam" id="PF05957"/>
    </source>
</evidence>
<dbReference type="Pfam" id="PF05957">
    <property type="entry name" value="DUF883"/>
    <property type="match status" value="1"/>
</dbReference>
<feature type="domain" description="DUF883" evidence="10">
    <location>
        <begin position="12"/>
        <end position="62"/>
    </location>
</feature>
<dbReference type="InterPro" id="IPR010279">
    <property type="entry name" value="YqjD/ElaB"/>
</dbReference>
<evidence type="ECO:0000256" key="2">
    <source>
        <dbReference type="ARBA" id="ARBA00010423"/>
    </source>
</evidence>